<reference evidence="5 6" key="1">
    <citation type="submission" date="2024-07" db="EMBL/GenBank/DDBJ databases">
        <title>Section-level genome sequencing and comparative genomics of Aspergillus sections Usti and Cavernicolus.</title>
        <authorList>
            <consortium name="Lawrence Berkeley National Laboratory"/>
            <person name="Nybo J.L."/>
            <person name="Vesth T.C."/>
            <person name="Theobald S."/>
            <person name="Frisvad J.C."/>
            <person name="Larsen T.O."/>
            <person name="Kjaerboelling I."/>
            <person name="Rothschild-Mancinelli K."/>
            <person name="Lyhne E.K."/>
            <person name="Kogle M.E."/>
            <person name="Barry K."/>
            <person name="Clum A."/>
            <person name="Na H."/>
            <person name="Ledsgaard L."/>
            <person name="Lin J."/>
            <person name="Lipzen A."/>
            <person name="Kuo A."/>
            <person name="Riley R."/>
            <person name="Mondo S."/>
            <person name="Labutti K."/>
            <person name="Haridas S."/>
            <person name="Pangalinan J."/>
            <person name="Salamov A.A."/>
            <person name="Simmons B.A."/>
            <person name="Magnuson J.K."/>
            <person name="Chen J."/>
            <person name="Drula E."/>
            <person name="Henrissat B."/>
            <person name="Wiebenga A."/>
            <person name="Lubbers R.J."/>
            <person name="Gomes A.C."/>
            <person name="Macurrencykelacurrency M.R."/>
            <person name="Stajich J."/>
            <person name="Grigoriev I.V."/>
            <person name="Mortensen U.H."/>
            <person name="De Vries R.P."/>
            <person name="Baker S.E."/>
            <person name="Andersen M.R."/>
        </authorList>
    </citation>
    <scope>NUCLEOTIDE SEQUENCE [LARGE SCALE GENOMIC DNA]</scope>
    <source>
        <strain evidence="5 6">CBS 449.75</strain>
    </source>
</reference>
<dbReference type="Proteomes" id="UP001610432">
    <property type="component" value="Unassembled WGS sequence"/>
</dbReference>
<dbReference type="InterPro" id="IPR028364">
    <property type="entry name" value="Ribosomal_uL1/biogenesis"/>
</dbReference>
<feature type="region of interest" description="Disordered" evidence="4">
    <location>
        <begin position="41"/>
        <end position="68"/>
    </location>
</feature>
<dbReference type="RefSeq" id="XP_070882497.1">
    <property type="nucleotide sequence ID" value="XM_071026331.1"/>
</dbReference>
<dbReference type="GeneID" id="98141403"/>
<dbReference type="Gene3D" id="3.30.190.20">
    <property type="match status" value="1"/>
</dbReference>
<evidence type="ECO:0000313" key="6">
    <source>
        <dbReference type="Proteomes" id="UP001610432"/>
    </source>
</evidence>
<dbReference type="SUPFAM" id="SSF56808">
    <property type="entry name" value="Ribosomal protein L1"/>
    <property type="match status" value="1"/>
</dbReference>
<dbReference type="PANTHER" id="PTHR36427:SF3">
    <property type="entry name" value="LARGE RIBOSOMAL SUBUNIT PROTEIN UL1M"/>
    <property type="match status" value="1"/>
</dbReference>
<comment type="caution">
    <text evidence="5">The sequence shown here is derived from an EMBL/GenBank/DDBJ whole genome shotgun (WGS) entry which is preliminary data.</text>
</comment>
<keyword evidence="6" id="KW-1185">Reference proteome</keyword>
<name>A0ABR4LJC8_9EURO</name>
<dbReference type="Gene3D" id="3.40.50.790">
    <property type="match status" value="1"/>
</dbReference>
<dbReference type="InterPro" id="IPR016095">
    <property type="entry name" value="Ribosomal_uL1_3-a/b-sand"/>
</dbReference>
<dbReference type="PANTHER" id="PTHR36427">
    <property type="entry name" value="54S RIBOSOMAL PROTEIN L1, MITOCHONDRIAL"/>
    <property type="match status" value="1"/>
</dbReference>
<organism evidence="5 6">
    <name type="scientific">Aspergillus lucknowensis</name>
    <dbReference type="NCBI Taxonomy" id="176173"/>
    <lineage>
        <taxon>Eukaryota</taxon>
        <taxon>Fungi</taxon>
        <taxon>Dikarya</taxon>
        <taxon>Ascomycota</taxon>
        <taxon>Pezizomycotina</taxon>
        <taxon>Eurotiomycetes</taxon>
        <taxon>Eurotiomycetidae</taxon>
        <taxon>Eurotiales</taxon>
        <taxon>Aspergillaceae</taxon>
        <taxon>Aspergillus</taxon>
        <taxon>Aspergillus subgen. Nidulantes</taxon>
    </lineage>
</organism>
<accession>A0ABR4LJC8</accession>
<proteinExistence type="inferred from homology"/>
<dbReference type="Pfam" id="PF00687">
    <property type="entry name" value="Ribosomal_L1"/>
    <property type="match status" value="1"/>
</dbReference>
<keyword evidence="3" id="KW-0687">Ribonucleoprotein</keyword>
<comment type="similarity">
    <text evidence="1">Belongs to the universal ribosomal protein uL1 family.</text>
</comment>
<gene>
    <name evidence="5" type="ORF">BJX67DRAFT_260805</name>
</gene>
<dbReference type="InterPro" id="IPR023674">
    <property type="entry name" value="Ribosomal_uL1-like"/>
</dbReference>
<evidence type="ECO:0000256" key="4">
    <source>
        <dbReference type="SAM" id="MobiDB-lite"/>
    </source>
</evidence>
<keyword evidence="2" id="KW-0689">Ribosomal protein</keyword>
<feature type="compositionally biased region" description="Basic residues" evidence="4">
    <location>
        <begin position="50"/>
        <end position="65"/>
    </location>
</feature>
<protein>
    <submittedName>
        <fullName evidence="5">Ribosomal protein L1-like protein</fullName>
    </submittedName>
</protein>
<dbReference type="CDD" id="cd00403">
    <property type="entry name" value="Ribosomal_L1"/>
    <property type="match status" value="1"/>
</dbReference>
<evidence type="ECO:0000256" key="1">
    <source>
        <dbReference type="ARBA" id="ARBA00010531"/>
    </source>
</evidence>
<evidence type="ECO:0000256" key="3">
    <source>
        <dbReference type="ARBA" id="ARBA00023274"/>
    </source>
</evidence>
<evidence type="ECO:0000313" key="5">
    <source>
        <dbReference type="EMBL" id="KAL2863518.1"/>
    </source>
</evidence>
<evidence type="ECO:0000256" key="2">
    <source>
        <dbReference type="ARBA" id="ARBA00022980"/>
    </source>
</evidence>
<dbReference type="EMBL" id="JBFXLQ010000051">
    <property type="protein sequence ID" value="KAL2863518.1"/>
    <property type="molecule type" value="Genomic_DNA"/>
</dbReference>
<sequence length="305" mass="33591">MSSLNSLIPTGTRSVLSICRPPLRQGSMAAPILFSYQQVRGKASSNPQARGKKSKEKATTKKKKGPREFQQVDLTQMEQFALCDAMRYLRAFEVGREPTTSKYEIHIRLKSKRDGPVIRNMLRFPHSVQTESRICVICPPGSRIEKEARAAGAVLVGEQEVFDAVKEGRIEFDRCICHPDSLDAMNKAGLGRILGPRGLMPSVKTGTVVEDVANRVEMLRGGTVYRERDAVIRLPIGQLAFSPEQLRDNLRATIDQVKKDAAGLNDRITKEIYEVVLSSTNGPGFSLNGEFTSESSPETAALSGV</sequence>